<dbReference type="SMART" id="SM00353">
    <property type="entry name" value="HLH"/>
    <property type="match status" value="1"/>
</dbReference>
<sequence length="391" mass="42026">MSRSRLPPTPAMSGELIVKDQVPVDAVDSFALPPAAMSPAKMESASRRSSKSDQSAYFPASPTSPDLNMRRGTNPPRQTGIKRPLEDFDLPPPPTRTRKIIQMKPKTQTQGQTKPAPTTNKPSKESGKSTSNNNNTSPAASKKKQPSATSAAGRKIARKTAHSLIERRRRSKMNEEFATLKDMIPACRGQDMHKLAILQASIDYVNYLEQCIHDLKTAGDSQTTVPQRMPPAPPSPSSPEVLGEVAGSTYSASVSPDILPSGCPTNVTSPAFSPRSRIPSTGTAIDFSSILPSPALGPTHPCDGALRSSRGSWAATSTNPSPVLQPQIRHASSAEMDHEASAALLMLNRDCRGSVGSPHEEHAKPILEDRQYSLQDTQRKIGMSVKDLLIS</sequence>
<organism evidence="3 4">
    <name type="scientific">Aspergillus nomiae NRRL (strain ATCC 15546 / NRRL 13137 / CBS 260.88 / M93)</name>
    <dbReference type="NCBI Taxonomy" id="1509407"/>
    <lineage>
        <taxon>Eukaryota</taxon>
        <taxon>Fungi</taxon>
        <taxon>Dikarya</taxon>
        <taxon>Ascomycota</taxon>
        <taxon>Pezizomycotina</taxon>
        <taxon>Eurotiomycetes</taxon>
        <taxon>Eurotiomycetidae</taxon>
        <taxon>Eurotiales</taxon>
        <taxon>Aspergillaceae</taxon>
        <taxon>Aspergillus</taxon>
        <taxon>Aspergillus subgen. Circumdati</taxon>
    </lineage>
</organism>
<dbReference type="CDD" id="cd00083">
    <property type="entry name" value="bHLH_SF"/>
    <property type="match status" value="1"/>
</dbReference>
<feature type="region of interest" description="Disordered" evidence="1">
    <location>
        <begin position="32"/>
        <end position="157"/>
    </location>
</feature>
<dbReference type="Gene3D" id="4.10.280.10">
    <property type="entry name" value="Helix-loop-helix DNA-binding domain"/>
    <property type="match status" value="1"/>
</dbReference>
<dbReference type="STRING" id="1509407.A0A0L1IW00"/>
<feature type="compositionally biased region" description="Pro residues" evidence="1">
    <location>
        <begin position="228"/>
        <end position="237"/>
    </location>
</feature>
<dbReference type="InterPro" id="IPR036638">
    <property type="entry name" value="HLH_DNA-bd_sf"/>
</dbReference>
<accession>A0A0L1IW00</accession>
<name>A0A0L1IW00_ASPN3</name>
<dbReference type="PROSITE" id="PS50888">
    <property type="entry name" value="BHLH"/>
    <property type="match status" value="1"/>
</dbReference>
<feature type="compositionally biased region" description="Polar residues" evidence="1">
    <location>
        <begin position="105"/>
        <end position="121"/>
    </location>
</feature>
<dbReference type="Proteomes" id="UP000037505">
    <property type="component" value="Unassembled WGS sequence"/>
</dbReference>
<evidence type="ECO:0000259" key="2">
    <source>
        <dbReference type="PROSITE" id="PS50888"/>
    </source>
</evidence>
<dbReference type="InterPro" id="IPR011598">
    <property type="entry name" value="bHLH_dom"/>
</dbReference>
<dbReference type="OrthoDB" id="690068at2759"/>
<reference evidence="3 4" key="1">
    <citation type="submission" date="2014-06" db="EMBL/GenBank/DDBJ databases">
        <title>The Genome of the Aflatoxigenic Filamentous Fungus Aspergillus nomius.</title>
        <authorList>
            <person name="Moore M.G."/>
            <person name="Shannon B.M."/>
            <person name="Brian M.M."/>
        </authorList>
    </citation>
    <scope>NUCLEOTIDE SEQUENCE [LARGE SCALE GENOMIC DNA]</scope>
    <source>
        <strain evidence="3 4">NRRL 13137</strain>
    </source>
</reference>
<dbReference type="PANTHER" id="PTHR46266">
    <property type="entry name" value="TRANSCRIPTION FACTOR TT8"/>
    <property type="match status" value="1"/>
</dbReference>
<feature type="compositionally biased region" description="Polar residues" evidence="1">
    <location>
        <begin position="309"/>
        <end position="324"/>
    </location>
</feature>
<dbReference type="RefSeq" id="XP_015404597.1">
    <property type="nucleotide sequence ID" value="XM_015553454.1"/>
</dbReference>
<dbReference type="SUPFAM" id="SSF47459">
    <property type="entry name" value="HLH, helix-loop-helix DNA-binding domain"/>
    <property type="match status" value="1"/>
</dbReference>
<proteinExistence type="predicted"/>
<feature type="domain" description="BHLH" evidence="2">
    <location>
        <begin position="157"/>
        <end position="208"/>
    </location>
</feature>
<dbReference type="GeneID" id="26810002"/>
<dbReference type="Pfam" id="PF00010">
    <property type="entry name" value="HLH"/>
    <property type="match status" value="1"/>
</dbReference>
<dbReference type="EMBL" id="JNOM01000253">
    <property type="protein sequence ID" value="KNG83674.1"/>
    <property type="molecule type" value="Genomic_DNA"/>
</dbReference>
<evidence type="ECO:0000256" key="1">
    <source>
        <dbReference type="SAM" id="MobiDB-lite"/>
    </source>
</evidence>
<evidence type="ECO:0000313" key="3">
    <source>
        <dbReference type="EMBL" id="KNG83674.1"/>
    </source>
</evidence>
<dbReference type="GO" id="GO:0046983">
    <property type="term" value="F:protein dimerization activity"/>
    <property type="evidence" value="ECO:0007669"/>
    <property type="project" value="InterPro"/>
</dbReference>
<evidence type="ECO:0000313" key="4">
    <source>
        <dbReference type="Proteomes" id="UP000037505"/>
    </source>
</evidence>
<keyword evidence="4" id="KW-1185">Reference proteome</keyword>
<feature type="region of interest" description="Disordered" evidence="1">
    <location>
        <begin position="296"/>
        <end position="324"/>
    </location>
</feature>
<feature type="region of interest" description="Disordered" evidence="1">
    <location>
        <begin position="219"/>
        <end position="247"/>
    </location>
</feature>
<protein>
    <submittedName>
        <fullName evidence="3">Putative HLH transcription factor</fullName>
    </submittedName>
</protein>
<dbReference type="PANTHER" id="PTHR46266:SF4">
    <property type="entry name" value="TRANSCRIPTION FACTOR TT8"/>
    <property type="match status" value="1"/>
</dbReference>
<gene>
    <name evidence="3" type="ORF">ANOM_008198</name>
</gene>
<feature type="compositionally biased region" description="Low complexity" evidence="1">
    <location>
        <begin position="128"/>
        <end position="140"/>
    </location>
</feature>
<dbReference type="AlphaFoldDB" id="A0A0L1IW00"/>
<comment type="caution">
    <text evidence="3">The sequence shown here is derived from an EMBL/GenBank/DDBJ whole genome shotgun (WGS) entry which is preliminary data.</text>
</comment>